<accession>A0A1X6NQT9</accession>
<proteinExistence type="predicted"/>
<organism evidence="1 2">
    <name type="scientific">Porphyra umbilicalis</name>
    <name type="common">Purple laver</name>
    <name type="synonym">Red alga</name>
    <dbReference type="NCBI Taxonomy" id="2786"/>
    <lineage>
        <taxon>Eukaryota</taxon>
        <taxon>Rhodophyta</taxon>
        <taxon>Bangiophyceae</taxon>
        <taxon>Bangiales</taxon>
        <taxon>Bangiaceae</taxon>
        <taxon>Porphyra</taxon>
    </lineage>
</organism>
<keyword evidence="2" id="KW-1185">Reference proteome</keyword>
<dbReference type="EMBL" id="KV919187">
    <property type="protein sequence ID" value="OSX70947.1"/>
    <property type="molecule type" value="Genomic_DNA"/>
</dbReference>
<evidence type="ECO:0000313" key="2">
    <source>
        <dbReference type="Proteomes" id="UP000218209"/>
    </source>
</evidence>
<reference evidence="1 2" key="1">
    <citation type="submission" date="2017-03" db="EMBL/GenBank/DDBJ databases">
        <title>WGS assembly of Porphyra umbilicalis.</title>
        <authorList>
            <person name="Brawley S.H."/>
            <person name="Blouin N.A."/>
            <person name="Ficko-Blean E."/>
            <person name="Wheeler G.L."/>
            <person name="Lohr M."/>
            <person name="Goodson H.V."/>
            <person name="Jenkins J.W."/>
            <person name="Blaby-Haas C.E."/>
            <person name="Helliwell K.E."/>
            <person name="Chan C."/>
            <person name="Marriage T."/>
            <person name="Bhattacharya D."/>
            <person name="Klein A.S."/>
            <person name="Badis Y."/>
            <person name="Brodie J."/>
            <person name="Cao Y."/>
            <person name="Collen J."/>
            <person name="Dittami S.M."/>
            <person name="Gachon C.M."/>
            <person name="Green B.R."/>
            <person name="Karpowicz S."/>
            <person name="Kim J.W."/>
            <person name="Kudahl U."/>
            <person name="Lin S."/>
            <person name="Michel G."/>
            <person name="Mittag M."/>
            <person name="Olson B.J."/>
            <person name="Pangilinan J."/>
            <person name="Peng Y."/>
            <person name="Qiu H."/>
            <person name="Shu S."/>
            <person name="Singer J.T."/>
            <person name="Smith A.G."/>
            <person name="Sprecher B.N."/>
            <person name="Wagner V."/>
            <person name="Wang W."/>
            <person name="Wang Z.-Y."/>
            <person name="Yan J."/>
            <person name="Yarish C."/>
            <person name="Zoeuner-Riek S."/>
            <person name="Zhuang Y."/>
            <person name="Zou Y."/>
            <person name="Lindquist E.A."/>
            <person name="Grimwood J."/>
            <person name="Barry K."/>
            <person name="Rokhsar D.S."/>
            <person name="Schmutz J."/>
            <person name="Stiller J.W."/>
            <person name="Grossman A.R."/>
            <person name="Prochnik S.E."/>
        </authorList>
    </citation>
    <scope>NUCLEOTIDE SEQUENCE [LARGE SCALE GENOMIC DNA]</scope>
    <source>
        <strain evidence="1">4086291</strain>
    </source>
</reference>
<protein>
    <submittedName>
        <fullName evidence="1">Uncharacterized protein</fullName>
    </submittedName>
</protein>
<evidence type="ECO:0000313" key="1">
    <source>
        <dbReference type="EMBL" id="OSX70947.1"/>
    </source>
</evidence>
<dbReference type="Proteomes" id="UP000218209">
    <property type="component" value="Unassembled WGS sequence"/>
</dbReference>
<sequence>MRLTGVIPVHLCQALTNVCGATAFHPEVATGWQSVTLQVARQCV</sequence>
<name>A0A1X6NQT9_PORUM</name>
<gene>
    <name evidence="1" type="ORF">BU14_0626s0015</name>
</gene>
<dbReference type="AlphaFoldDB" id="A0A1X6NQT9"/>